<dbReference type="SUPFAM" id="SSF51395">
    <property type="entry name" value="FMN-linked oxidoreductases"/>
    <property type="match status" value="1"/>
</dbReference>
<dbReference type="CDD" id="cd02933">
    <property type="entry name" value="OYE_like_FMN"/>
    <property type="match status" value="1"/>
</dbReference>
<name>A0A0V0R0D9_PSEPJ</name>
<dbReference type="InParanoid" id="A0A0V0R0D9"/>
<dbReference type="GO" id="GO:0005829">
    <property type="term" value="C:cytosol"/>
    <property type="evidence" value="ECO:0007669"/>
    <property type="project" value="UniProtKB-ARBA"/>
</dbReference>
<dbReference type="Proteomes" id="UP000054937">
    <property type="component" value="Unassembled WGS sequence"/>
</dbReference>
<evidence type="ECO:0000256" key="2">
    <source>
        <dbReference type="ARBA" id="ARBA00005979"/>
    </source>
</evidence>
<comment type="similarity">
    <text evidence="2">Belongs to the NADH:flavin oxidoreductase/NADH oxidase family.</text>
</comment>
<evidence type="ECO:0000313" key="6">
    <source>
        <dbReference type="Proteomes" id="UP000054937"/>
    </source>
</evidence>
<keyword evidence="3" id="KW-0560">Oxidoreductase</keyword>
<reference evidence="5 6" key="1">
    <citation type="journal article" date="2015" name="Sci. Rep.">
        <title>Genome of the facultative scuticociliatosis pathogen Pseudocohnilembus persalinus provides insight into its virulence through horizontal gene transfer.</title>
        <authorList>
            <person name="Xiong J."/>
            <person name="Wang G."/>
            <person name="Cheng J."/>
            <person name="Tian M."/>
            <person name="Pan X."/>
            <person name="Warren A."/>
            <person name="Jiang C."/>
            <person name="Yuan D."/>
            <person name="Miao W."/>
        </authorList>
    </citation>
    <scope>NUCLEOTIDE SEQUENCE [LARGE SCALE GENOMIC DNA]</scope>
    <source>
        <strain evidence="5">36N120E</strain>
    </source>
</reference>
<dbReference type="InterPro" id="IPR045247">
    <property type="entry name" value="Oye-like"/>
</dbReference>
<evidence type="ECO:0000256" key="3">
    <source>
        <dbReference type="ARBA" id="ARBA00023002"/>
    </source>
</evidence>
<dbReference type="GO" id="GO:0016628">
    <property type="term" value="F:oxidoreductase activity, acting on the CH-CH group of donors, NAD or NADP as acceptor"/>
    <property type="evidence" value="ECO:0007669"/>
    <property type="project" value="UniProtKB-ARBA"/>
</dbReference>
<dbReference type="InterPro" id="IPR013785">
    <property type="entry name" value="Aldolase_TIM"/>
</dbReference>
<protein>
    <recommendedName>
        <fullName evidence="4">NADH:flavin oxidoreductase/NADH oxidase N-terminal domain-containing protein</fullName>
    </recommendedName>
</protein>
<accession>A0A0V0R0D9</accession>
<sequence>MSVKNVLLTPFKLSENLIINNRLAVAPLTRRRADMPDHMPNELMAEYYAQRAQFGLIITECSPVSQKGASFDGCGGMYTLQHVDHWRRITDKVHEKGGKIIQQIWHGGRATPKELIDGNLPLGASPIPISGVNPLTNKPYDIPRELHVNNVRHIQEQFVKAAEYAKLAGFDGVQLHGANGYLIDQFLKDYSNKRIDKYGGSIQNRCRFLLEIIDQMTTVMPSNEISVRLSPTGRFQDQYDSDPLALMQYLLPELSKRNLQFLELKRHGALDTANVNAQTQNKLSQNAEKKDPEEQIPNFFSTLRPLYKGTLMANDGITVEEAQKLISKNLADLVSFGNLSISNPDLPARIEHNWPLNTDNDRSTYYTRGAKGYTDYPFYKEKLLEQDKQKQNEAQIEA</sequence>
<dbReference type="GO" id="GO:0010181">
    <property type="term" value="F:FMN binding"/>
    <property type="evidence" value="ECO:0007669"/>
    <property type="project" value="InterPro"/>
</dbReference>
<proteinExistence type="inferred from homology"/>
<feature type="domain" description="NADH:flavin oxidoreductase/NADH oxidase N-terminal" evidence="4">
    <location>
        <begin position="7"/>
        <end position="357"/>
    </location>
</feature>
<dbReference type="PANTHER" id="PTHR22893">
    <property type="entry name" value="NADH OXIDOREDUCTASE-RELATED"/>
    <property type="match status" value="1"/>
</dbReference>
<evidence type="ECO:0000259" key="4">
    <source>
        <dbReference type="Pfam" id="PF00724"/>
    </source>
</evidence>
<dbReference type="AlphaFoldDB" id="A0A0V0R0D9"/>
<comment type="caution">
    <text evidence="5">The sequence shown here is derived from an EMBL/GenBank/DDBJ whole genome shotgun (WGS) entry which is preliminary data.</text>
</comment>
<dbReference type="OrthoDB" id="72788at2759"/>
<dbReference type="PANTHER" id="PTHR22893:SF91">
    <property type="entry name" value="NADPH DEHYDROGENASE 2-RELATED"/>
    <property type="match status" value="1"/>
</dbReference>
<keyword evidence="6" id="KW-1185">Reference proteome</keyword>
<dbReference type="Gene3D" id="3.20.20.70">
    <property type="entry name" value="Aldolase class I"/>
    <property type="match status" value="1"/>
</dbReference>
<evidence type="ECO:0000313" key="5">
    <source>
        <dbReference type="EMBL" id="KRX07624.1"/>
    </source>
</evidence>
<dbReference type="EMBL" id="LDAU01000082">
    <property type="protein sequence ID" value="KRX07624.1"/>
    <property type="molecule type" value="Genomic_DNA"/>
</dbReference>
<dbReference type="Pfam" id="PF00724">
    <property type="entry name" value="Oxidored_FMN"/>
    <property type="match status" value="1"/>
</dbReference>
<comment type="cofactor">
    <cofactor evidence="1">
        <name>FMN</name>
        <dbReference type="ChEBI" id="CHEBI:58210"/>
    </cofactor>
</comment>
<gene>
    <name evidence="5" type="ORF">PPERSA_11173</name>
</gene>
<evidence type="ECO:0000256" key="1">
    <source>
        <dbReference type="ARBA" id="ARBA00001917"/>
    </source>
</evidence>
<dbReference type="OMA" id="APCTRMR"/>
<dbReference type="InterPro" id="IPR001155">
    <property type="entry name" value="OxRdtase_FMN_N"/>
</dbReference>
<dbReference type="FunFam" id="3.20.20.70:FF:000059">
    <property type="entry name" value="N-ethylmaleimide reductase, FMN-linked"/>
    <property type="match status" value="1"/>
</dbReference>
<organism evidence="5 6">
    <name type="scientific">Pseudocohnilembus persalinus</name>
    <name type="common">Ciliate</name>
    <dbReference type="NCBI Taxonomy" id="266149"/>
    <lineage>
        <taxon>Eukaryota</taxon>
        <taxon>Sar</taxon>
        <taxon>Alveolata</taxon>
        <taxon>Ciliophora</taxon>
        <taxon>Intramacronucleata</taxon>
        <taxon>Oligohymenophorea</taxon>
        <taxon>Scuticociliatia</taxon>
        <taxon>Philasterida</taxon>
        <taxon>Pseudocohnilembidae</taxon>
        <taxon>Pseudocohnilembus</taxon>
    </lineage>
</organism>